<dbReference type="GO" id="GO:0000981">
    <property type="term" value="F:DNA-binding transcription factor activity, RNA polymerase II-specific"/>
    <property type="evidence" value="ECO:0007669"/>
    <property type="project" value="TreeGrafter"/>
</dbReference>
<dbReference type="OrthoDB" id="194358at2759"/>
<evidence type="ECO:0000313" key="8">
    <source>
        <dbReference type="Proteomes" id="UP000623467"/>
    </source>
</evidence>
<dbReference type="PANTHER" id="PTHR10237:SF14">
    <property type="entry name" value="MYND-TYPE DOMAIN-CONTAINING PROTEIN"/>
    <property type="match status" value="1"/>
</dbReference>
<evidence type="ECO:0000256" key="3">
    <source>
        <dbReference type="ARBA" id="ARBA00022833"/>
    </source>
</evidence>
<dbReference type="InterPro" id="IPR036770">
    <property type="entry name" value="Ankyrin_rpt-contain_sf"/>
</dbReference>
<dbReference type="AlphaFoldDB" id="A0A8H7DE12"/>
<dbReference type="InterPro" id="IPR002110">
    <property type="entry name" value="Ankyrin_rpt"/>
</dbReference>
<dbReference type="SUPFAM" id="SSF48403">
    <property type="entry name" value="Ankyrin repeat"/>
    <property type="match status" value="1"/>
</dbReference>
<protein>
    <recommendedName>
        <fullName evidence="6">MYND-type domain-containing protein</fullName>
    </recommendedName>
</protein>
<keyword evidence="3" id="KW-0862">Zinc</keyword>
<accession>A0A8H7DE12</accession>
<dbReference type="Pfam" id="PF00023">
    <property type="entry name" value="Ank"/>
    <property type="match status" value="1"/>
</dbReference>
<comment type="caution">
    <text evidence="7">The sequence shown here is derived from an EMBL/GenBank/DDBJ whole genome shotgun (WGS) entry which is preliminary data.</text>
</comment>
<sequence length="416" mass="45470">MYSGGLSVSQEMKNILAQPGYISSKNGGQRLRTLYRAASLNFDPTALSSFGLSVFTGDLDLVKKAVEGGVCPDLMGTETPFKTGYASLVILGAQRMTQGPPGSLRHMETLQYLFTKGLSPDVEDLVGFTALHHATTCPVPKDELTRCLLEHGANVNHRSRYGEISLLGTMQLNLIPTIEILMASGADIDIPDADGCTARRFFLSCGPQVTATINKWIRKRTGEDAPRAEKCCDACGKMDASLKNCGRCRVARYCSSECQAKAWPSHKKTCQPFSASNTVTLRPCYDSFATTVPVAELAREDMGYPTQPSSWSKTQTRGVHVPKNIKRESKTLVIKVQVPYFEDAQTAGTGNLLVYNKKRDFACSIRRSDAPADYDRLSLAVKTKGVGGKKAYFAAELESKDKLVVKVSEILAEQPW</sequence>
<organism evidence="7 8">
    <name type="scientific">Mycena sanguinolenta</name>
    <dbReference type="NCBI Taxonomy" id="230812"/>
    <lineage>
        <taxon>Eukaryota</taxon>
        <taxon>Fungi</taxon>
        <taxon>Dikarya</taxon>
        <taxon>Basidiomycota</taxon>
        <taxon>Agaricomycotina</taxon>
        <taxon>Agaricomycetes</taxon>
        <taxon>Agaricomycetidae</taxon>
        <taxon>Agaricales</taxon>
        <taxon>Marasmiineae</taxon>
        <taxon>Mycenaceae</taxon>
        <taxon>Mycena</taxon>
    </lineage>
</organism>
<dbReference type="Gene3D" id="1.25.40.20">
    <property type="entry name" value="Ankyrin repeat-containing domain"/>
    <property type="match status" value="1"/>
</dbReference>
<keyword evidence="1" id="KW-0479">Metal-binding</keyword>
<evidence type="ECO:0000256" key="5">
    <source>
        <dbReference type="PROSITE-ProRule" id="PRU00134"/>
    </source>
</evidence>
<dbReference type="SUPFAM" id="SSF144232">
    <property type="entry name" value="HIT/MYND zinc finger-like"/>
    <property type="match status" value="1"/>
</dbReference>
<dbReference type="PROSITE" id="PS50865">
    <property type="entry name" value="ZF_MYND_2"/>
    <property type="match status" value="1"/>
</dbReference>
<dbReference type="Proteomes" id="UP000623467">
    <property type="component" value="Unassembled WGS sequence"/>
</dbReference>
<dbReference type="PROSITE" id="PS50088">
    <property type="entry name" value="ANK_REPEAT"/>
    <property type="match status" value="1"/>
</dbReference>
<dbReference type="EMBL" id="JACAZH010000004">
    <property type="protein sequence ID" value="KAF7370930.1"/>
    <property type="molecule type" value="Genomic_DNA"/>
</dbReference>
<name>A0A8H7DE12_9AGAR</name>
<keyword evidence="2 5" id="KW-0863">Zinc-finger</keyword>
<keyword evidence="4" id="KW-0040">ANK repeat</keyword>
<evidence type="ECO:0000313" key="7">
    <source>
        <dbReference type="EMBL" id="KAF7370930.1"/>
    </source>
</evidence>
<dbReference type="InterPro" id="IPR024119">
    <property type="entry name" value="TF_DEAF-1"/>
</dbReference>
<dbReference type="GO" id="GO:0005634">
    <property type="term" value="C:nucleus"/>
    <property type="evidence" value="ECO:0007669"/>
    <property type="project" value="TreeGrafter"/>
</dbReference>
<feature type="domain" description="MYND-type" evidence="6">
    <location>
        <begin position="232"/>
        <end position="270"/>
    </location>
</feature>
<dbReference type="Gene3D" id="6.10.140.2220">
    <property type="match status" value="1"/>
</dbReference>
<reference evidence="7" key="1">
    <citation type="submission" date="2020-05" db="EMBL/GenBank/DDBJ databases">
        <title>Mycena genomes resolve the evolution of fungal bioluminescence.</title>
        <authorList>
            <person name="Tsai I.J."/>
        </authorList>
    </citation>
    <scope>NUCLEOTIDE SEQUENCE</scope>
    <source>
        <strain evidence="7">160909Yilan</strain>
    </source>
</reference>
<evidence type="ECO:0000259" key="6">
    <source>
        <dbReference type="PROSITE" id="PS50865"/>
    </source>
</evidence>
<keyword evidence="8" id="KW-1185">Reference proteome</keyword>
<dbReference type="InterPro" id="IPR002893">
    <property type="entry name" value="Znf_MYND"/>
</dbReference>
<gene>
    <name evidence="7" type="ORF">MSAN_00727000</name>
</gene>
<evidence type="ECO:0000256" key="1">
    <source>
        <dbReference type="ARBA" id="ARBA00022723"/>
    </source>
</evidence>
<proteinExistence type="predicted"/>
<feature type="repeat" description="ANK" evidence="4">
    <location>
        <begin position="126"/>
        <end position="160"/>
    </location>
</feature>
<dbReference type="GO" id="GO:0008270">
    <property type="term" value="F:zinc ion binding"/>
    <property type="evidence" value="ECO:0007669"/>
    <property type="project" value="UniProtKB-KW"/>
</dbReference>
<evidence type="ECO:0000256" key="4">
    <source>
        <dbReference type="PROSITE-ProRule" id="PRU00023"/>
    </source>
</evidence>
<dbReference type="PANTHER" id="PTHR10237">
    <property type="entry name" value="DEFORMED EPIDERMAL AUTOREGULATORY FACTOR 1 HOMOLOG SUPPRESSIN"/>
    <property type="match status" value="1"/>
</dbReference>
<dbReference type="Pfam" id="PF01753">
    <property type="entry name" value="zf-MYND"/>
    <property type="match status" value="1"/>
</dbReference>
<evidence type="ECO:0000256" key="2">
    <source>
        <dbReference type="ARBA" id="ARBA00022771"/>
    </source>
</evidence>